<evidence type="ECO:0000313" key="2">
    <source>
        <dbReference type="EMBL" id="CAB3232598.1"/>
    </source>
</evidence>
<evidence type="ECO:0000256" key="1">
    <source>
        <dbReference type="SAM" id="MobiDB-lite"/>
    </source>
</evidence>
<sequence length="331" mass="34968">MSEDEDCDGLPSIFVNSSGYDAGAFSIPSADELASQREREVENERKLKELRERLANDDDVTLARHDSSSSESDAALAAAVTVMSVDCALAAVAAGPPRHAPRAADLLAALARGLPAAARPLLEDSNVALRLPEVVASASALVAADDEPWTDDEVWALGALLAGAALAHDPAPRREALRALHTLLERRATAAQAHALGRMMLDALPAARTRLELSDALRAGGGPTCEALATLALDVALVDSLDPPARGRESLSRLAEAMGAGWARLAPELRYTTLQLLGRRLAVASEDEREARSRLLAPLAPSQIGHDTQAPEKLKVLVCASKLRLLFGTEK</sequence>
<accession>A0A8S1BI26</accession>
<dbReference type="OrthoDB" id="7370104at2759"/>
<evidence type="ECO:0000313" key="5">
    <source>
        <dbReference type="Proteomes" id="UP000494256"/>
    </source>
</evidence>
<dbReference type="EMBL" id="CADEBD010000290">
    <property type="protein sequence ID" value="CAB3232598.1"/>
    <property type="molecule type" value="Genomic_DNA"/>
</dbReference>
<name>A0A8S1BI26_ARCPL</name>
<proteinExistence type="predicted"/>
<dbReference type="Proteomes" id="UP000494106">
    <property type="component" value="Unassembled WGS sequence"/>
</dbReference>
<dbReference type="AlphaFoldDB" id="A0A8S1BI26"/>
<dbReference type="Proteomes" id="UP000494256">
    <property type="component" value="Unassembled WGS sequence"/>
</dbReference>
<evidence type="ECO:0000313" key="3">
    <source>
        <dbReference type="EMBL" id="CAB3258623.1"/>
    </source>
</evidence>
<feature type="region of interest" description="Disordered" evidence="1">
    <location>
        <begin position="1"/>
        <end position="21"/>
    </location>
</feature>
<protein>
    <submittedName>
        <fullName evidence="3">Uncharacterized protein</fullName>
    </submittedName>
</protein>
<gene>
    <name evidence="3" type="ORF">APLA_LOCUS16644</name>
    <name evidence="2" type="ORF">APLA_LOCUS5748</name>
</gene>
<reference evidence="4 5" key="1">
    <citation type="submission" date="2020-04" db="EMBL/GenBank/DDBJ databases">
        <authorList>
            <person name="Wallbank WR R."/>
            <person name="Pardo Diaz C."/>
            <person name="Kozak K."/>
            <person name="Martin S."/>
            <person name="Jiggins C."/>
            <person name="Moest M."/>
            <person name="Warren A I."/>
            <person name="Byers J.R.P. K."/>
            <person name="Montejo-Kovacevich G."/>
            <person name="Yen C E."/>
        </authorList>
    </citation>
    <scope>NUCLEOTIDE SEQUENCE [LARGE SCALE GENOMIC DNA]</scope>
</reference>
<keyword evidence="4" id="KW-1185">Reference proteome</keyword>
<comment type="caution">
    <text evidence="3">The sequence shown here is derived from an EMBL/GenBank/DDBJ whole genome shotgun (WGS) entry which is preliminary data.</text>
</comment>
<organism evidence="3 4">
    <name type="scientific">Arctia plantaginis</name>
    <name type="common">Wood tiger moth</name>
    <name type="synonym">Phalaena plantaginis</name>
    <dbReference type="NCBI Taxonomy" id="874455"/>
    <lineage>
        <taxon>Eukaryota</taxon>
        <taxon>Metazoa</taxon>
        <taxon>Ecdysozoa</taxon>
        <taxon>Arthropoda</taxon>
        <taxon>Hexapoda</taxon>
        <taxon>Insecta</taxon>
        <taxon>Pterygota</taxon>
        <taxon>Neoptera</taxon>
        <taxon>Endopterygota</taxon>
        <taxon>Lepidoptera</taxon>
        <taxon>Glossata</taxon>
        <taxon>Ditrysia</taxon>
        <taxon>Noctuoidea</taxon>
        <taxon>Erebidae</taxon>
        <taxon>Arctiinae</taxon>
        <taxon>Arctia</taxon>
    </lineage>
</organism>
<dbReference type="EMBL" id="CADEBC010000598">
    <property type="protein sequence ID" value="CAB3258623.1"/>
    <property type="molecule type" value="Genomic_DNA"/>
</dbReference>
<evidence type="ECO:0000313" key="4">
    <source>
        <dbReference type="Proteomes" id="UP000494106"/>
    </source>
</evidence>